<evidence type="ECO:0000313" key="3">
    <source>
        <dbReference type="Proteomes" id="UP000184287"/>
    </source>
</evidence>
<dbReference type="NCBIfam" id="NF047558">
    <property type="entry name" value="TPR_END_plus"/>
    <property type="match status" value="1"/>
</dbReference>
<dbReference type="PROSITE" id="PS50293">
    <property type="entry name" value="TPR_REGION"/>
    <property type="match status" value="1"/>
</dbReference>
<dbReference type="Proteomes" id="UP000184287">
    <property type="component" value="Unassembled WGS sequence"/>
</dbReference>
<evidence type="ECO:0000313" key="2">
    <source>
        <dbReference type="EMBL" id="SHF09513.1"/>
    </source>
</evidence>
<name>A0A1M4YUR8_9SPHI</name>
<gene>
    <name evidence="2" type="ORF">SAMN04488522_10272</name>
</gene>
<accession>A0A1M4YUR8</accession>
<dbReference type="PANTHER" id="PTHR12558">
    <property type="entry name" value="CELL DIVISION CYCLE 16,23,27"/>
    <property type="match status" value="1"/>
</dbReference>
<proteinExistence type="predicted"/>
<dbReference type="PANTHER" id="PTHR12558:SF13">
    <property type="entry name" value="CELL DIVISION CYCLE PROTEIN 27 HOMOLOG"/>
    <property type="match status" value="1"/>
</dbReference>
<feature type="repeat" description="TPR" evidence="1">
    <location>
        <begin position="142"/>
        <end position="175"/>
    </location>
</feature>
<dbReference type="InterPro" id="IPR019734">
    <property type="entry name" value="TPR_rpt"/>
</dbReference>
<dbReference type="SMART" id="SM00028">
    <property type="entry name" value="TPR"/>
    <property type="match status" value="3"/>
</dbReference>
<dbReference type="SUPFAM" id="SSF48452">
    <property type="entry name" value="TPR-like"/>
    <property type="match status" value="2"/>
</dbReference>
<dbReference type="PROSITE" id="PS50005">
    <property type="entry name" value="TPR"/>
    <property type="match status" value="2"/>
</dbReference>
<keyword evidence="3" id="KW-1185">Reference proteome</keyword>
<dbReference type="RefSeq" id="WP_073229743.1">
    <property type="nucleotide sequence ID" value="NZ_FQUQ01000002.1"/>
</dbReference>
<evidence type="ECO:0000256" key="1">
    <source>
        <dbReference type="PROSITE-ProRule" id="PRU00339"/>
    </source>
</evidence>
<feature type="repeat" description="TPR" evidence="1">
    <location>
        <begin position="108"/>
        <end position="141"/>
    </location>
</feature>
<dbReference type="InterPro" id="IPR011990">
    <property type="entry name" value="TPR-like_helical_dom_sf"/>
</dbReference>
<sequence length="372" mass="43305">MGLFDFLKARKKAIAEDLFNSKQYQIEITALAQTFYFENKQDLSVVKKKLLCEGLDEKQSNIIIERMKEATAEMVEDFQTELTSGKILKVDIIPNPEHQKGKVDKEQVDRYIGYAAYQIEQKNFDNALELLDKAIELDDQAVLAYANKGAIYDELQDHEKALYFHEKALEIEPDNILILENRMDTRFAMLSATNEEDFIDSVKACLRVNTMNPNALIYITQYYLKTNNIDNALISIKNLFSEFYQENIAIKLLLNTFGSLSKEKALDQFDKFENELPRKATYQLNYCKGLYLKDLGDFDAAIQTFKKLNALQEFSWNYYQIGIIKNLQNETDESITYLKLTFDLEPALKQDAKQYFELENLWTNPKFVEITK</sequence>
<dbReference type="STRING" id="288992.SAMN04488522_10272"/>
<keyword evidence="1" id="KW-0802">TPR repeat</keyword>
<protein>
    <submittedName>
        <fullName evidence="2">Tetratricopeptide repeat-containing protein</fullName>
    </submittedName>
</protein>
<dbReference type="EMBL" id="FQUQ01000002">
    <property type="protein sequence ID" value="SHF09513.1"/>
    <property type="molecule type" value="Genomic_DNA"/>
</dbReference>
<dbReference type="AlphaFoldDB" id="A0A1M4YUR8"/>
<dbReference type="Pfam" id="PF13181">
    <property type="entry name" value="TPR_8"/>
    <property type="match status" value="1"/>
</dbReference>
<dbReference type="OrthoDB" id="755070at2"/>
<organism evidence="2 3">
    <name type="scientific">Pedobacter caeni</name>
    <dbReference type="NCBI Taxonomy" id="288992"/>
    <lineage>
        <taxon>Bacteria</taxon>
        <taxon>Pseudomonadati</taxon>
        <taxon>Bacteroidota</taxon>
        <taxon>Sphingobacteriia</taxon>
        <taxon>Sphingobacteriales</taxon>
        <taxon>Sphingobacteriaceae</taxon>
        <taxon>Pedobacter</taxon>
    </lineage>
</organism>
<dbReference type="Pfam" id="PF00515">
    <property type="entry name" value="TPR_1"/>
    <property type="match status" value="1"/>
</dbReference>
<reference evidence="3" key="1">
    <citation type="submission" date="2016-11" db="EMBL/GenBank/DDBJ databases">
        <authorList>
            <person name="Varghese N."/>
            <person name="Submissions S."/>
        </authorList>
    </citation>
    <scope>NUCLEOTIDE SEQUENCE [LARGE SCALE GENOMIC DNA]</scope>
    <source>
        <strain evidence="3">DSM 16990</strain>
    </source>
</reference>
<dbReference type="Gene3D" id="1.25.40.10">
    <property type="entry name" value="Tetratricopeptide repeat domain"/>
    <property type="match status" value="2"/>
</dbReference>